<dbReference type="AlphaFoldDB" id="A0A3P6ATX6"/>
<sequence length="38" mass="4321">LHGPLRASSHIIVSQLDLIASQKFVRITKKKESMDMEI</sequence>
<dbReference type="EMBL" id="LR031573">
    <property type="protein sequence ID" value="VDC88960.1"/>
    <property type="molecule type" value="Genomic_DNA"/>
</dbReference>
<dbReference type="Proteomes" id="UP000694005">
    <property type="component" value="Chromosome A02"/>
</dbReference>
<dbReference type="Gramene" id="A02p26170.2_BraZ1">
    <property type="protein sequence ID" value="A02p26170.2_BraZ1.CDS.1"/>
    <property type="gene ID" value="A02g26170.2_BraZ1"/>
</dbReference>
<name>A0A3P6ATX6_BRACM</name>
<feature type="non-terminal residue" evidence="2">
    <location>
        <position position="38"/>
    </location>
</feature>
<protein>
    <submittedName>
        <fullName evidence="1">Uncharacterized protein</fullName>
    </submittedName>
</protein>
<feature type="non-terminal residue" evidence="2">
    <location>
        <position position="1"/>
    </location>
</feature>
<dbReference type="EMBL" id="LS974618">
    <property type="protein sequence ID" value="CAG7893665.1"/>
    <property type="molecule type" value="Genomic_DNA"/>
</dbReference>
<evidence type="ECO:0000313" key="2">
    <source>
        <dbReference type="EMBL" id="VDC88960.1"/>
    </source>
</evidence>
<gene>
    <name evidence="2" type="ORF">BRAA02T07083Z</name>
    <name evidence="1" type="ORF">BRAPAZ1V2_A02P26170.2</name>
</gene>
<organism evidence="2">
    <name type="scientific">Brassica campestris</name>
    <name type="common">Field mustard</name>
    <dbReference type="NCBI Taxonomy" id="3711"/>
    <lineage>
        <taxon>Eukaryota</taxon>
        <taxon>Viridiplantae</taxon>
        <taxon>Streptophyta</taxon>
        <taxon>Embryophyta</taxon>
        <taxon>Tracheophyta</taxon>
        <taxon>Spermatophyta</taxon>
        <taxon>Magnoliopsida</taxon>
        <taxon>eudicotyledons</taxon>
        <taxon>Gunneridae</taxon>
        <taxon>Pentapetalae</taxon>
        <taxon>rosids</taxon>
        <taxon>malvids</taxon>
        <taxon>Brassicales</taxon>
        <taxon>Brassicaceae</taxon>
        <taxon>Brassiceae</taxon>
        <taxon>Brassica</taxon>
    </lineage>
</organism>
<proteinExistence type="predicted"/>
<accession>A0A3P6ATX6</accession>
<reference evidence="2" key="1">
    <citation type="submission" date="2018-11" db="EMBL/GenBank/DDBJ databases">
        <authorList>
            <consortium name="Genoscope - CEA"/>
            <person name="William W."/>
        </authorList>
    </citation>
    <scope>NUCLEOTIDE SEQUENCE</scope>
</reference>
<evidence type="ECO:0000313" key="1">
    <source>
        <dbReference type="EMBL" id="CAG7893665.1"/>
    </source>
</evidence>